<dbReference type="PANTHER" id="PTHR42788:SF13">
    <property type="entry name" value="ALIPHATIC SULFONATES IMPORT ATP-BINDING PROTEIN SSUB"/>
    <property type="match status" value="1"/>
</dbReference>
<keyword evidence="1" id="KW-0813">Transport</keyword>
<dbReference type="Proteomes" id="UP000632828">
    <property type="component" value="Unassembled WGS sequence"/>
</dbReference>
<accession>A0A8J6QPQ4</accession>
<comment type="caution">
    <text evidence="2">The sequence shown here is derived from an EMBL/GenBank/DDBJ whole genome shotgun (WGS) entry which is preliminary data.</text>
</comment>
<dbReference type="AlphaFoldDB" id="A0A8J6QPQ4"/>
<dbReference type="PANTHER" id="PTHR42788">
    <property type="entry name" value="TAURINE IMPORT ATP-BINDING PROTEIN-RELATED"/>
    <property type="match status" value="1"/>
</dbReference>
<evidence type="ECO:0000313" key="3">
    <source>
        <dbReference type="Proteomes" id="UP000632828"/>
    </source>
</evidence>
<dbReference type="RefSeq" id="WP_191155129.1">
    <property type="nucleotide sequence ID" value="NZ_JACWUN010000007.1"/>
</dbReference>
<evidence type="ECO:0000313" key="2">
    <source>
        <dbReference type="EMBL" id="MBD1400526.1"/>
    </source>
</evidence>
<dbReference type="EMBL" id="JACWUN010000007">
    <property type="protein sequence ID" value="MBD1400526.1"/>
    <property type="molecule type" value="Genomic_DNA"/>
</dbReference>
<dbReference type="PROSITE" id="PS51257">
    <property type="entry name" value="PROKAR_LIPOPROTEIN"/>
    <property type="match status" value="1"/>
</dbReference>
<dbReference type="InterPro" id="IPR027417">
    <property type="entry name" value="P-loop_NTPase"/>
</dbReference>
<evidence type="ECO:0008006" key="4">
    <source>
        <dbReference type="Google" id="ProtNLM"/>
    </source>
</evidence>
<sequence length="97" mass="11321">MRYRPAPAAAPVFQACRENDISRSQLQELRRQFAPTILFVTHDVSEALLLGDRILLFEKNPGRISHDIEIDLEKPRTINNDAFLRLRTHINERLKDK</sequence>
<evidence type="ECO:0000256" key="1">
    <source>
        <dbReference type="ARBA" id="ARBA00022448"/>
    </source>
</evidence>
<dbReference type="SUPFAM" id="SSF52540">
    <property type="entry name" value="P-loop containing nucleoside triphosphate hydrolases"/>
    <property type="match status" value="1"/>
</dbReference>
<gene>
    <name evidence="2" type="ORF">ICT70_07565</name>
</gene>
<keyword evidence="3" id="KW-1185">Reference proteome</keyword>
<dbReference type="InterPro" id="IPR050166">
    <property type="entry name" value="ABC_transporter_ATP-bind"/>
</dbReference>
<name>A0A8J6QPQ4_9BACT</name>
<reference evidence="2" key="1">
    <citation type="submission" date="2020-09" db="EMBL/GenBank/DDBJ databases">
        <title>Pelobacter alkaliphilus sp. nov., a novel anaerobic arsenate-reducing bacterium from terrestrial mud volcano.</title>
        <authorList>
            <person name="Khomyakova M.A."/>
            <person name="Merkel A.Y."/>
            <person name="Slobodkin A.I."/>
        </authorList>
    </citation>
    <scope>NUCLEOTIDE SEQUENCE</scope>
    <source>
        <strain evidence="2">M08fum</strain>
    </source>
</reference>
<organism evidence="2 3">
    <name type="scientific">Pelovirga terrestris</name>
    <dbReference type="NCBI Taxonomy" id="2771352"/>
    <lineage>
        <taxon>Bacteria</taxon>
        <taxon>Pseudomonadati</taxon>
        <taxon>Thermodesulfobacteriota</taxon>
        <taxon>Desulfuromonadia</taxon>
        <taxon>Geobacterales</taxon>
        <taxon>Geobacteraceae</taxon>
        <taxon>Pelovirga</taxon>
    </lineage>
</organism>
<protein>
    <recommendedName>
        <fullName evidence="4">ABC transporter ATP-binding protein</fullName>
    </recommendedName>
</protein>
<proteinExistence type="predicted"/>